<dbReference type="GO" id="GO:0010125">
    <property type="term" value="P:mycothiol biosynthetic process"/>
    <property type="evidence" value="ECO:0007669"/>
    <property type="project" value="UniProtKB-UniRule"/>
</dbReference>
<dbReference type="AlphaFoldDB" id="A0A3N1HLR8"/>
<keyword evidence="2 7" id="KW-0328">Glycosyltransferase</keyword>
<comment type="subunit">
    <text evidence="7">Homodimer.</text>
</comment>
<feature type="domain" description="Glycosyltransferase subfamily 4-like N-terminal" evidence="10">
    <location>
        <begin position="50"/>
        <end position="225"/>
    </location>
</feature>
<feature type="binding site" evidence="7">
    <location>
        <position position="183"/>
    </location>
    <ligand>
        <name>1D-myo-inositol 3-phosphate</name>
        <dbReference type="ChEBI" id="CHEBI:58401"/>
    </ligand>
</feature>
<evidence type="ECO:0000259" key="10">
    <source>
        <dbReference type="Pfam" id="PF13579"/>
    </source>
</evidence>
<dbReference type="InterPro" id="IPR017814">
    <property type="entry name" value="Mycothiol_biosynthesis_MshA"/>
</dbReference>
<evidence type="ECO:0000256" key="2">
    <source>
        <dbReference type="ARBA" id="ARBA00022676"/>
    </source>
</evidence>
<proteinExistence type="inferred from homology"/>
<dbReference type="InterPro" id="IPR001296">
    <property type="entry name" value="Glyco_trans_1"/>
</dbReference>
<feature type="binding site" evidence="7">
    <location>
        <position position="51"/>
    </location>
    <ligand>
        <name>UDP-N-acetyl-alpha-D-glucosamine</name>
        <dbReference type="ChEBI" id="CHEBI:57705"/>
    </ligand>
</feature>
<dbReference type="SUPFAM" id="SSF53756">
    <property type="entry name" value="UDP-Glycosyltransferase/glycogen phosphorylase"/>
    <property type="match status" value="1"/>
</dbReference>
<feature type="binding site" evidence="7">
    <location>
        <position position="359"/>
    </location>
    <ligand>
        <name>UDP-N-acetyl-alpha-D-glucosamine</name>
        <dbReference type="ChEBI" id="CHEBI:57705"/>
    </ligand>
</feature>
<feature type="binding site" evidence="7">
    <location>
        <position position="266"/>
    </location>
    <ligand>
        <name>UDP-N-acetyl-alpha-D-glucosamine</name>
        <dbReference type="ChEBI" id="CHEBI:57705"/>
    </ligand>
</feature>
<dbReference type="GO" id="GO:0000287">
    <property type="term" value="F:magnesium ion binding"/>
    <property type="evidence" value="ECO:0007669"/>
    <property type="project" value="UniProtKB-UniRule"/>
</dbReference>
<dbReference type="GO" id="GO:0008375">
    <property type="term" value="F:acetylglucosaminyltransferase activity"/>
    <property type="evidence" value="ECO:0007669"/>
    <property type="project" value="UniProtKB-UniRule"/>
</dbReference>
<keyword evidence="4 7" id="KW-0479">Metal-binding</keyword>
<dbReference type="Pfam" id="PF13579">
    <property type="entry name" value="Glyco_trans_4_4"/>
    <property type="match status" value="1"/>
</dbReference>
<keyword evidence="12" id="KW-1185">Reference proteome</keyword>
<dbReference type="EMBL" id="RJKN01000004">
    <property type="protein sequence ID" value="ROP43389.1"/>
    <property type="molecule type" value="Genomic_DNA"/>
</dbReference>
<feature type="binding site" evidence="7">
    <location>
        <position position="106"/>
    </location>
    <ligand>
        <name>1D-myo-inositol 3-phosphate</name>
        <dbReference type="ChEBI" id="CHEBI:58401"/>
    </ligand>
</feature>
<keyword evidence="3 7" id="KW-0808">Transferase</keyword>
<feature type="binding site" evidence="7">
    <location>
        <position position="139"/>
    </location>
    <ligand>
        <name>1D-myo-inositol 3-phosphate</name>
        <dbReference type="ChEBI" id="CHEBI:58401"/>
    </ligand>
</feature>
<dbReference type="NCBIfam" id="TIGR03449">
    <property type="entry name" value="mycothiol_MshA"/>
    <property type="match status" value="1"/>
</dbReference>
<evidence type="ECO:0000256" key="4">
    <source>
        <dbReference type="ARBA" id="ARBA00022723"/>
    </source>
</evidence>
<dbReference type="Pfam" id="PF00534">
    <property type="entry name" value="Glycos_transf_1"/>
    <property type="match status" value="1"/>
</dbReference>
<dbReference type="HAMAP" id="MF_01695">
    <property type="entry name" value="MshA"/>
    <property type="match status" value="1"/>
</dbReference>
<feature type="domain" description="Glycosyl transferase family 1" evidence="9">
    <location>
        <begin position="244"/>
        <end position="425"/>
    </location>
</feature>
<evidence type="ECO:0000256" key="1">
    <source>
        <dbReference type="ARBA" id="ARBA00008449"/>
    </source>
</evidence>
<feature type="binding site" evidence="7">
    <location>
        <position position="346"/>
    </location>
    <ligand>
        <name>Mg(2+)</name>
        <dbReference type="ChEBI" id="CHEBI:18420"/>
    </ligand>
</feature>
<dbReference type="InParanoid" id="A0A3N1HLR8"/>
<dbReference type="PANTHER" id="PTHR45947:SF3">
    <property type="entry name" value="SULFOQUINOVOSYL TRANSFERASE SQD2"/>
    <property type="match status" value="1"/>
</dbReference>
<comment type="similarity">
    <text evidence="1 7">Belongs to the glycosyltransferase group 1 family. MshA subfamily.</text>
</comment>
<feature type="binding site" evidence="7">
    <location>
        <position position="373"/>
    </location>
    <ligand>
        <name>Mg(2+)</name>
        <dbReference type="ChEBI" id="CHEBI:18420"/>
    </ligand>
</feature>
<evidence type="ECO:0000259" key="9">
    <source>
        <dbReference type="Pfam" id="PF00534"/>
    </source>
</evidence>
<evidence type="ECO:0000313" key="12">
    <source>
        <dbReference type="Proteomes" id="UP000276232"/>
    </source>
</evidence>
<feature type="binding site" evidence="7">
    <location>
        <begin position="43"/>
        <end position="44"/>
    </location>
    <ligand>
        <name>UDP-N-acetyl-alpha-D-glucosamine</name>
        <dbReference type="ChEBI" id="CHEBI:57705"/>
    </ligand>
</feature>
<comment type="function">
    <text evidence="7">Catalyzes the transfer of a N-acetyl-glucosamine moiety to 1D-myo-inositol 3-phosphate to produce 1D-myo-inositol 2-acetamido-2-deoxy-glucopyranoside 3-phosphate in the mycothiol biosynthesis pathway.</text>
</comment>
<evidence type="ECO:0000256" key="3">
    <source>
        <dbReference type="ARBA" id="ARBA00022679"/>
    </source>
</evidence>
<comment type="caution">
    <text evidence="7">Lacks conserved residue(s) required for the propagation of feature annotation.</text>
</comment>
<dbReference type="PANTHER" id="PTHR45947">
    <property type="entry name" value="SULFOQUINOVOSYL TRANSFERASE SQD2"/>
    <property type="match status" value="1"/>
</dbReference>
<sequence>MPTVPDRPTADPADGPDGPGAGAPAAPPRRVALLSVHSSPLDQPGSGDAGGLTTYVRGLAAALARRGAAVDLLTRATAPDQPPVVRVGPGVRVLHVPAGPAHEVPKEELPALLPALADRLLDPPDATPAERYDVVHGHYWLSGVVGRRLAARWRVPFVQTMHTTARVKDLHRGPGQPPEPAVRVRGEEEVVAAADGLVASTVDERRELVELYGADPDRVAVVPPGVDLSAFAPPADAADAAAGRRALGLGDDDLVVLFAGRLQPLKGPDVLVRAAAALRAGVLDPGRAARLVVVVVGGPSGAGAGASARDDLDALARSLGLRGVPGADDVVRLVDPQPAPALARWYRAADLVAVPSRTESFGLVALEAQACGTPVVATSTGGLRTAVVDGVTGVLVDGADPATWAAVLADLLRDDARRARLGAAAVEHAAGYGWDATAARTEALYVRARAAVAARAARRTPAPCR</sequence>
<feature type="binding site" evidence="7">
    <location>
        <position position="337"/>
    </location>
    <ligand>
        <name>UDP-N-acetyl-alpha-D-glucosamine</name>
        <dbReference type="ChEBI" id="CHEBI:57705"/>
    </ligand>
</feature>
<feature type="binding site" evidence="7">
    <location>
        <position position="37"/>
    </location>
    <ligand>
        <name>1D-myo-inositol 3-phosphate</name>
        <dbReference type="ChEBI" id="CHEBI:58401"/>
    </ligand>
</feature>
<name>A0A3N1HLR8_9ACTN</name>
<evidence type="ECO:0000256" key="7">
    <source>
        <dbReference type="HAMAP-Rule" id="MF_01695"/>
    </source>
</evidence>
<feature type="binding site" evidence="7">
    <location>
        <position position="347"/>
    </location>
    <ligand>
        <name>Mg(2+)</name>
        <dbReference type="ChEBI" id="CHEBI:18420"/>
    </ligand>
</feature>
<dbReference type="GO" id="GO:0102710">
    <property type="term" value="F:D-inositol-3-phosphate glycosyltransferase activity"/>
    <property type="evidence" value="ECO:0007669"/>
    <property type="project" value="UniProtKB-EC"/>
</dbReference>
<protein>
    <recommendedName>
        <fullName evidence="7">D-inositol-3-phosphate glycosyltransferase</fullName>
        <ecNumber evidence="7">2.4.1.250</ecNumber>
    </recommendedName>
    <alternativeName>
        <fullName evidence="7">N-acetylglucosamine-inositol-phosphate N-acetylglucosaminyltransferase</fullName>
        <shortName evidence="7">GlcNAc-Ins-P N-acetylglucosaminyltransferase</shortName>
    </alternativeName>
</protein>
<evidence type="ECO:0000256" key="5">
    <source>
        <dbReference type="ARBA" id="ARBA00022842"/>
    </source>
</evidence>
<accession>A0A3N1HLR8</accession>
<dbReference type="FunCoup" id="A0A3N1HLR8">
    <property type="interactions" value="41"/>
</dbReference>
<evidence type="ECO:0000256" key="6">
    <source>
        <dbReference type="ARBA" id="ARBA00048131"/>
    </source>
</evidence>
<keyword evidence="5 7" id="KW-0460">Magnesium</keyword>
<dbReference type="InterPro" id="IPR050194">
    <property type="entry name" value="Glycosyltransferase_grp1"/>
</dbReference>
<reference evidence="11 12" key="1">
    <citation type="journal article" date="2015" name="Stand. Genomic Sci.">
        <title>Genomic Encyclopedia of Bacterial and Archaeal Type Strains, Phase III: the genomes of soil and plant-associated and newly described type strains.</title>
        <authorList>
            <person name="Whitman W.B."/>
            <person name="Woyke T."/>
            <person name="Klenk H.P."/>
            <person name="Zhou Y."/>
            <person name="Lilburn T.G."/>
            <person name="Beck B.J."/>
            <person name="De Vos P."/>
            <person name="Vandamme P."/>
            <person name="Eisen J.A."/>
            <person name="Garrity G."/>
            <person name="Hugenholtz P."/>
            <person name="Kyrpides N.C."/>
        </authorList>
    </citation>
    <scope>NUCLEOTIDE SEQUENCE [LARGE SCALE GENOMIC DNA]</scope>
    <source>
        <strain evidence="11 12">CECT 7306</strain>
    </source>
</reference>
<dbReference type="Gene3D" id="3.40.50.2000">
    <property type="entry name" value="Glycogen Phosphorylase B"/>
    <property type="match status" value="2"/>
</dbReference>
<dbReference type="EC" id="2.4.1.250" evidence="7"/>
<feature type="binding site" evidence="7">
    <location>
        <position position="261"/>
    </location>
    <ligand>
        <name>UDP-N-acetyl-alpha-D-glucosamine</name>
        <dbReference type="ChEBI" id="CHEBI:57705"/>
    </ligand>
</feature>
<comment type="caution">
    <text evidence="11">The sequence shown here is derived from an EMBL/GenBank/DDBJ whole genome shotgun (WGS) entry which is preliminary data.</text>
</comment>
<gene>
    <name evidence="7" type="primary">mshA</name>
    <name evidence="11" type="ORF">EDC03_1995</name>
</gene>
<dbReference type="RefSeq" id="WP_241967129.1">
    <property type="nucleotide sequence ID" value="NZ_RJKN01000004.1"/>
</dbReference>
<organism evidence="11 12">
    <name type="scientific">Pseudokineococcus lusitanus</name>
    <dbReference type="NCBI Taxonomy" id="763993"/>
    <lineage>
        <taxon>Bacteria</taxon>
        <taxon>Bacillati</taxon>
        <taxon>Actinomycetota</taxon>
        <taxon>Actinomycetes</taxon>
        <taxon>Kineosporiales</taxon>
        <taxon>Kineosporiaceae</taxon>
        <taxon>Pseudokineococcus</taxon>
    </lineage>
</organism>
<feature type="binding site" evidence="7">
    <location>
        <position position="163"/>
    </location>
    <ligand>
        <name>1D-myo-inositol 3-phosphate</name>
        <dbReference type="ChEBI" id="CHEBI:58401"/>
    </ligand>
</feature>
<comment type="catalytic activity">
    <reaction evidence="6 7">
        <text>1D-myo-inositol 3-phosphate + UDP-N-acetyl-alpha-D-glucosamine = 1D-myo-inositol 2-acetamido-2-deoxy-alpha-D-glucopyranoside 3-phosphate + UDP + H(+)</text>
        <dbReference type="Rhea" id="RHEA:26188"/>
        <dbReference type="ChEBI" id="CHEBI:15378"/>
        <dbReference type="ChEBI" id="CHEBI:57705"/>
        <dbReference type="ChEBI" id="CHEBI:58223"/>
        <dbReference type="ChEBI" id="CHEBI:58401"/>
        <dbReference type="ChEBI" id="CHEBI:58892"/>
        <dbReference type="EC" id="2.4.1.250"/>
    </reaction>
</comment>
<dbReference type="InterPro" id="IPR028098">
    <property type="entry name" value="Glyco_trans_4-like_N"/>
</dbReference>
<feature type="binding site" evidence="7">
    <location>
        <position position="367"/>
    </location>
    <ligand>
        <name>UDP-N-acetyl-alpha-D-glucosamine</name>
        <dbReference type="ChEBI" id="CHEBI:57705"/>
    </ligand>
</feature>
<dbReference type="Proteomes" id="UP000276232">
    <property type="component" value="Unassembled WGS sequence"/>
</dbReference>
<evidence type="ECO:0000256" key="8">
    <source>
        <dbReference type="SAM" id="MobiDB-lite"/>
    </source>
</evidence>
<evidence type="ECO:0000313" key="11">
    <source>
        <dbReference type="EMBL" id="ROP43389.1"/>
    </source>
</evidence>
<feature type="region of interest" description="Disordered" evidence="8">
    <location>
        <begin position="1"/>
        <end position="28"/>
    </location>
</feature>
<feature type="binding site" evidence="7">
    <location>
        <position position="349"/>
    </location>
    <ligand>
        <name>Mg(2+)</name>
        <dbReference type="ChEBI" id="CHEBI:18420"/>
    </ligand>
</feature>